<organism evidence="2 3">
    <name type="scientific">Shewanella cutis</name>
    <dbReference type="NCBI Taxonomy" id="2766780"/>
    <lineage>
        <taxon>Bacteria</taxon>
        <taxon>Pseudomonadati</taxon>
        <taxon>Pseudomonadota</taxon>
        <taxon>Gammaproteobacteria</taxon>
        <taxon>Alteromonadales</taxon>
        <taxon>Shewanellaceae</taxon>
        <taxon>Shewanella</taxon>
    </lineage>
</organism>
<reference evidence="2 3" key="1">
    <citation type="submission" date="2020-08" db="EMBL/GenBank/DDBJ databases">
        <title>Whole genome sequence of Shewanella sp strain PS-2.</title>
        <authorList>
            <person name="Das S.K."/>
        </authorList>
    </citation>
    <scope>NUCLEOTIDE SEQUENCE [LARGE SCALE GENOMIC DNA]</scope>
    <source>
        <strain evidence="2 3">PS-2</strain>
    </source>
</reference>
<dbReference type="PANTHER" id="PTHR21666">
    <property type="entry name" value="PEPTIDASE-RELATED"/>
    <property type="match status" value="1"/>
</dbReference>
<feature type="domain" description="M23ase beta-sheet core" evidence="1">
    <location>
        <begin position="199"/>
        <end position="294"/>
    </location>
</feature>
<dbReference type="EMBL" id="JACSDI010000007">
    <property type="protein sequence ID" value="MCG9964510.1"/>
    <property type="molecule type" value="Genomic_DNA"/>
</dbReference>
<dbReference type="InterPro" id="IPR016047">
    <property type="entry name" value="M23ase_b-sheet_dom"/>
</dbReference>
<comment type="caution">
    <text evidence="2">The sequence shown here is derived from an EMBL/GenBank/DDBJ whole genome shotgun (WGS) entry which is preliminary data.</text>
</comment>
<proteinExistence type="predicted"/>
<evidence type="ECO:0000313" key="2">
    <source>
        <dbReference type="EMBL" id="MCG9964510.1"/>
    </source>
</evidence>
<evidence type="ECO:0000313" key="3">
    <source>
        <dbReference type="Proteomes" id="UP000829384"/>
    </source>
</evidence>
<dbReference type="PANTHER" id="PTHR21666:SF285">
    <property type="entry name" value="M23 FAMILY METALLOPEPTIDASE"/>
    <property type="match status" value="1"/>
</dbReference>
<dbReference type="InterPro" id="IPR011055">
    <property type="entry name" value="Dup_hybrid_motif"/>
</dbReference>
<evidence type="ECO:0000259" key="1">
    <source>
        <dbReference type="Pfam" id="PF01551"/>
    </source>
</evidence>
<dbReference type="Gene3D" id="2.70.70.10">
    <property type="entry name" value="Glucose Permease (Domain IIA)"/>
    <property type="match status" value="1"/>
</dbReference>
<dbReference type="SUPFAM" id="SSF51261">
    <property type="entry name" value="Duplicated hybrid motif"/>
    <property type="match status" value="1"/>
</dbReference>
<accession>A0ABS9QVY3</accession>
<dbReference type="CDD" id="cd12797">
    <property type="entry name" value="M23_peptidase"/>
    <property type="match status" value="1"/>
</dbReference>
<gene>
    <name evidence="2" type="ORF">H9J30_11365</name>
</gene>
<dbReference type="InterPro" id="IPR050570">
    <property type="entry name" value="Cell_wall_metabolism_enzyme"/>
</dbReference>
<name>A0ABS9QVY3_9GAMM</name>
<dbReference type="Pfam" id="PF01551">
    <property type="entry name" value="Peptidase_M23"/>
    <property type="match status" value="1"/>
</dbReference>
<protein>
    <submittedName>
        <fullName evidence="2">Peptidoglycan DD-metalloendopeptidase family protein</fullName>
    </submittedName>
</protein>
<keyword evidence="3" id="KW-1185">Reference proteome</keyword>
<sequence length="315" mass="34104">MFEIMLNAVPMMLKALPFTPSRASFRLSPMLTSCKFKATFFTLLTLFSLTAQAQVSFEGKFEQGALIRAKVPAGTQVTLNGEAVKVTPDGHFAFGFDRDAELTQQLTLVYPDGLTEVKPLNIAKREYKIQSVKGISNKIMKPDPVAQERAAKDTAQVKAARGTFSEQTAFLQPFIWPLTGRISGVYGSQRIYNDVPGNPHFGVDVAAKTGTVVVAPADGVISLSVPDMFYSGGTMVIDHGYGVSSSFLHLSKLYVNAGETVKQGQAVAEVGATGRANGPHLDWRVNWFQMRLDPTSIVPPMATVLAAEKAKKTAK</sequence>
<dbReference type="Proteomes" id="UP000829384">
    <property type="component" value="Unassembled WGS sequence"/>
</dbReference>